<dbReference type="RefSeq" id="WP_354659907.1">
    <property type="nucleotide sequence ID" value="NZ_JBEXAC010000001.1"/>
</dbReference>
<evidence type="ECO:0000256" key="2">
    <source>
        <dbReference type="ARBA" id="ARBA00022801"/>
    </source>
</evidence>
<dbReference type="EMBL" id="JBEXAC010000001">
    <property type="protein sequence ID" value="MET6997268.1"/>
    <property type="molecule type" value="Genomic_DNA"/>
</dbReference>
<dbReference type="PANTHER" id="PTHR11049">
    <property type="entry name" value="ACYL COENZYME A THIOESTER HYDROLASE"/>
    <property type="match status" value="1"/>
</dbReference>
<accession>A0ABV2T2L6</accession>
<evidence type="ECO:0000259" key="4">
    <source>
        <dbReference type="PROSITE" id="PS51770"/>
    </source>
</evidence>
<dbReference type="PROSITE" id="PS51770">
    <property type="entry name" value="HOTDOG_ACOT"/>
    <property type="match status" value="1"/>
</dbReference>
<evidence type="ECO:0000313" key="6">
    <source>
        <dbReference type="Proteomes" id="UP001549749"/>
    </source>
</evidence>
<dbReference type="EC" id="3.1.2.20" evidence="5"/>
<protein>
    <submittedName>
        <fullName evidence="5">Acyl-CoA thioesterase</fullName>
        <ecNumber evidence="5">3.1.2.20</ecNumber>
    </submittedName>
</protein>
<evidence type="ECO:0000313" key="5">
    <source>
        <dbReference type="EMBL" id="MET6997268.1"/>
    </source>
</evidence>
<comment type="similarity">
    <text evidence="1">Belongs to the acyl coenzyme A hydrolase family.</text>
</comment>
<evidence type="ECO:0000256" key="1">
    <source>
        <dbReference type="ARBA" id="ARBA00010458"/>
    </source>
</evidence>
<dbReference type="InterPro" id="IPR029069">
    <property type="entry name" value="HotDog_dom_sf"/>
</dbReference>
<dbReference type="PANTHER" id="PTHR11049:SF16">
    <property type="entry name" value="PROTEIN VDLD"/>
    <property type="match status" value="1"/>
</dbReference>
<comment type="caution">
    <text evidence="5">The sequence shown here is derived from an EMBL/GenBank/DDBJ whole genome shotgun (WGS) entry which is preliminary data.</text>
</comment>
<keyword evidence="6" id="KW-1185">Reference proteome</keyword>
<organism evidence="5 6">
    <name type="scientific">Chitinophaga defluvii</name>
    <dbReference type="NCBI Taxonomy" id="3163343"/>
    <lineage>
        <taxon>Bacteria</taxon>
        <taxon>Pseudomonadati</taxon>
        <taxon>Bacteroidota</taxon>
        <taxon>Chitinophagia</taxon>
        <taxon>Chitinophagales</taxon>
        <taxon>Chitinophagaceae</taxon>
        <taxon>Chitinophaga</taxon>
    </lineage>
</organism>
<dbReference type="Gene3D" id="3.10.129.10">
    <property type="entry name" value="Hotdog Thioesterase"/>
    <property type="match status" value="1"/>
</dbReference>
<sequence length="159" mass="17708">MNTPDTRRTITLRFLAEPVDVNFGGKVHGGAVMKWIDQAGYTCAANWSGQYCVTVYVGGIRFYKPIAIGDLIEINAAIIYTGHTSMHIAINVFAGNPRQQEREKTTHCIMVFAAVDTNGKTIPVPKWIPSTPEDIGMEGYAQKLMALRKDIEEEMKPYL</sequence>
<feature type="domain" description="HotDog ACOT-type" evidence="4">
    <location>
        <begin position="4"/>
        <end position="118"/>
    </location>
</feature>
<dbReference type="InterPro" id="IPR040170">
    <property type="entry name" value="Cytosol_ACT"/>
</dbReference>
<name>A0ABV2T2L6_9BACT</name>
<dbReference type="GO" id="GO:0047617">
    <property type="term" value="F:fatty acyl-CoA hydrolase activity"/>
    <property type="evidence" value="ECO:0007669"/>
    <property type="project" value="UniProtKB-EC"/>
</dbReference>
<dbReference type="CDD" id="cd03442">
    <property type="entry name" value="BFIT_BACH"/>
    <property type="match status" value="1"/>
</dbReference>
<dbReference type="SUPFAM" id="SSF54637">
    <property type="entry name" value="Thioesterase/thiol ester dehydrase-isomerase"/>
    <property type="match status" value="1"/>
</dbReference>
<proteinExistence type="inferred from homology"/>
<dbReference type="InterPro" id="IPR006683">
    <property type="entry name" value="Thioestr_dom"/>
</dbReference>
<keyword evidence="2 3" id="KW-0378">Hydrolase</keyword>
<dbReference type="InterPro" id="IPR033120">
    <property type="entry name" value="HOTDOG_ACOT"/>
</dbReference>
<reference evidence="5 6" key="1">
    <citation type="submission" date="2024-06" db="EMBL/GenBank/DDBJ databases">
        <title>Chitinophaga defluvii sp. nov., isolated from municipal sewage.</title>
        <authorList>
            <person name="Zhang L."/>
        </authorList>
    </citation>
    <scope>NUCLEOTIDE SEQUENCE [LARGE SCALE GENOMIC DNA]</scope>
    <source>
        <strain evidence="5 6">H8</strain>
    </source>
</reference>
<evidence type="ECO:0000256" key="3">
    <source>
        <dbReference type="PROSITE-ProRule" id="PRU01106"/>
    </source>
</evidence>
<gene>
    <name evidence="5" type="ORF">ABR189_07795</name>
</gene>
<dbReference type="Pfam" id="PF03061">
    <property type="entry name" value="4HBT"/>
    <property type="match status" value="1"/>
</dbReference>
<dbReference type="Proteomes" id="UP001549749">
    <property type="component" value="Unassembled WGS sequence"/>
</dbReference>